<dbReference type="InterPro" id="IPR051367">
    <property type="entry name" value="mRNA_TranslReg/HistoneTransl"/>
</dbReference>
<feature type="domain" description="MIF4G" evidence="6">
    <location>
        <begin position="138"/>
        <end position="355"/>
    </location>
</feature>
<evidence type="ECO:0000256" key="1">
    <source>
        <dbReference type="ARBA" id="ARBA00004496"/>
    </source>
</evidence>
<dbReference type="GO" id="GO:0008494">
    <property type="term" value="F:translation activator activity"/>
    <property type="evidence" value="ECO:0007669"/>
    <property type="project" value="TreeGrafter"/>
</dbReference>
<comment type="caution">
    <text evidence="7">The sequence shown here is derived from an EMBL/GenBank/DDBJ whole genome shotgun (WGS) entry which is preliminary data.</text>
</comment>
<sequence>MSDNAEGFDRTPGAGRTRGKASGPGQGDSSRPREPELADGEAVFSHCQPLRQPRTALPGPGPGPTPESSDSRVSTLSSSSSNSSSAAAVKPRPGQCAVYESRLSAHAPEFIPSTYTPVQDDVYEEDSYEGYYPEFSLADVVQDILSYLNSSPGSFETDIGNITATLNAWVTTEETLRELVELIFTQSTSMPNFTYTGARLCNFLSHHLTLSPASGNFRQLLLQRCQTEYDQRQQALMGDEETQRKFHTYVLFLGELYLNLEVKSVKGTMSRAEVLLNALKALMDALFSQPKDRNLICAVKLLKLTGSVLEDAWKQSGKSHMDELIKKIEEILLDAQCSRDVRQMLLKLVELRSSNWGRVHAAAAHNEATPDNDPNYYMNEPTFYTADGTPFTAADPDYSEKYQEILDREDYFPEFFEENGNEALYGEEDEMEPEMEEAFEKFCLETERQKQ</sequence>
<dbReference type="PANTHER" id="PTHR23254:SF15">
    <property type="entry name" value="POLYADENYLATE-BINDING PROTEIN-INTERACTING PROTEIN 1"/>
    <property type="match status" value="1"/>
</dbReference>
<keyword evidence="8" id="KW-1185">Reference proteome</keyword>
<dbReference type="SUPFAM" id="SSF48371">
    <property type="entry name" value="ARM repeat"/>
    <property type="match status" value="1"/>
</dbReference>
<dbReference type="SMART" id="SM00543">
    <property type="entry name" value="MIF4G"/>
    <property type="match status" value="1"/>
</dbReference>
<dbReference type="AlphaFoldDB" id="A0A9D3N9K3"/>
<evidence type="ECO:0000256" key="3">
    <source>
        <dbReference type="ARBA" id="ARBA00022845"/>
    </source>
</evidence>
<dbReference type="EMBL" id="JAHKSW010000022">
    <property type="protein sequence ID" value="KAG7318721.1"/>
    <property type="molecule type" value="Genomic_DNA"/>
</dbReference>
<dbReference type="GO" id="GO:0003723">
    <property type="term" value="F:RNA binding"/>
    <property type="evidence" value="ECO:0007669"/>
    <property type="project" value="InterPro"/>
</dbReference>
<organism evidence="7 8">
    <name type="scientific">Hemibagrus wyckioides</name>
    <dbReference type="NCBI Taxonomy" id="337641"/>
    <lineage>
        <taxon>Eukaryota</taxon>
        <taxon>Metazoa</taxon>
        <taxon>Chordata</taxon>
        <taxon>Craniata</taxon>
        <taxon>Vertebrata</taxon>
        <taxon>Euteleostomi</taxon>
        <taxon>Actinopterygii</taxon>
        <taxon>Neopterygii</taxon>
        <taxon>Teleostei</taxon>
        <taxon>Ostariophysi</taxon>
        <taxon>Siluriformes</taxon>
        <taxon>Bagridae</taxon>
        <taxon>Hemibagrus</taxon>
    </lineage>
</organism>
<dbReference type="GO" id="GO:0005737">
    <property type="term" value="C:cytoplasm"/>
    <property type="evidence" value="ECO:0007669"/>
    <property type="project" value="UniProtKB-SubCell"/>
</dbReference>
<dbReference type="InterPro" id="IPR016024">
    <property type="entry name" value="ARM-type_fold"/>
</dbReference>
<dbReference type="InterPro" id="IPR003890">
    <property type="entry name" value="MIF4G-like_typ-3"/>
</dbReference>
<gene>
    <name evidence="7" type="ORF">KOW79_018476</name>
</gene>
<keyword evidence="2" id="KW-0963">Cytoplasm</keyword>
<evidence type="ECO:0000256" key="4">
    <source>
        <dbReference type="ARBA" id="ARBA00074029"/>
    </source>
</evidence>
<keyword evidence="3" id="KW-0810">Translation regulation</keyword>
<evidence type="ECO:0000313" key="7">
    <source>
        <dbReference type="EMBL" id="KAG7318721.1"/>
    </source>
</evidence>
<protein>
    <recommendedName>
        <fullName evidence="4">Polyadenylate-binding protein-interacting protein 1</fullName>
    </recommendedName>
</protein>
<evidence type="ECO:0000256" key="2">
    <source>
        <dbReference type="ARBA" id="ARBA00022490"/>
    </source>
</evidence>
<feature type="region of interest" description="Disordered" evidence="5">
    <location>
        <begin position="1"/>
        <end position="93"/>
    </location>
</feature>
<feature type="compositionally biased region" description="Low complexity" evidence="5">
    <location>
        <begin position="66"/>
        <end position="85"/>
    </location>
</feature>
<accession>A0A9D3N9K3</accession>
<dbReference type="PANTHER" id="PTHR23254">
    <property type="entry name" value="EIF4G DOMAIN PROTEIN"/>
    <property type="match status" value="1"/>
</dbReference>
<dbReference type="Pfam" id="PF02854">
    <property type="entry name" value="MIF4G"/>
    <property type="match status" value="1"/>
</dbReference>
<dbReference type="Gene3D" id="1.25.40.180">
    <property type="match status" value="1"/>
</dbReference>
<reference evidence="7 8" key="1">
    <citation type="submission" date="2021-06" db="EMBL/GenBank/DDBJ databases">
        <title>Chromosome-level genome assembly of the red-tail catfish (Hemibagrus wyckioides).</title>
        <authorList>
            <person name="Shao F."/>
        </authorList>
    </citation>
    <scope>NUCLEOTIDE SEQUENCE [LARGE SCALE GENOMIC DNA]</scope>
    <source>
        <strain evidence="7">EC202008001</strain>
        <tissue evidence="7">Blood</tissue>
    </source>
</reference>
<dbReference type="Proteomes" id="UP000824219">
    <property type="component" value="Linkage Group LG22"/>
</dbReference>
<dbReference type="GO" id="GO:0006446">
    <property type="term" value="P:regulation of translational initiation"/>
    <property type="evidence" value="ECO:0007669"/>
    <property type="project" value="TreeGrafter"/>
</dbReference>
<evidence type="ECO:0000256" key="5">
    <source>
        <dbReference type="SAM" id="MobiDB-lite"/>
    </source>
</evidence>
<name>A0A9D3N9K3_9TELE</name>
<proteinExistence type="predicted"/>
<evidence type="ECO:0000313" key="8">
    <source>
        <dbReference type="Proteomes" id="UP000824219"/>
    </source>
</evidence>
<dbReference type="FunFam" id="1.25.40.180:FF:000016">
    <property type="entry name" value="polyadenylate-binding protein-interacting protein 1 isoform X1"/>
    <property type="match status" value="1"/>
</dbReference>
<dbReference type="OrthoDB" id="8171816at2759"/>
<evidence type="ECO:0000259" key="6">
    <source>
        <dbReference type="SMART" id="SM00543"/>
    </source>
</evidence>
<comment type="subcellular location">
    <subcellularLocation>
        <location evidence="1">Cytoplasm</location>
    </subcellularLocation>
</comment>